<comment type="caution">
    <text evidence="2">The sequence shown here is derived from an EMBL/GenBank/DDBJ whole genome shotgun (WGS) entry which is preliminary data.</text>
</comment>
<keyword evidence="3" id="KW-1185">Reference proteome</keyword>
<dbReference type="PANTHER" id="PTHR36833:SF1">
    <property type="entry name" value="INTEGRAL MEMBRANE TRANSPORT PROTEIN"/>
    <property type="match status" value="1"/>
</dbReference>
<evidence type="ECO:0000313" key="2">
    <source>
        <dbReference type="EMBL" id="OAB76810.1"/>
    </source>
</evidence>
<keyword evidence="1" id="KW-1133">Transmembrane helix</keyword>
<dbReference type="Pfam" id="PF06182">
    <property type="entry name" value="ABC2_membrane_6"/>
    <property type="match status" value="1"/>
</dbReference>
<dbReference type="OrthoDB" id="9788195at2"/>
<sequence length="265" mass="30199">MQLSRILFLYKRMYIQQLKAIMEYNKDFYILMGSAALTQVLGFIFLWVIYDRIPDINGWQFWEVAFMYAMIFLTEGICSLFFEGTWRMGGLVNRGELDRYLLRPVPVILQIFCTGIGINGMGNLLIGSVIVWQSLSHGNIDWSLAKVAIILLLMITAIIIRVSINLAGNSAAFWIRNSGNAFPLMVHSLADLAKYPITLFNQGIQIFISTFIPYAFISFYPATFIFNKSEWHGWWLLAPVVAVISALAAYGIFRVGLRRYESTGN</sequence>
<accession>A0A167FQX3</accession>
<dbReference type="EMBL" id="LSFN01000005">
    <property type="protein sequence ID" value="OAB76810.1"/>
    <property type="molecule type" value="Genomic_DNA"/>
</dbReference>
<feature type="transmembrane region" description="Helical" evidence="1">
    <location>
        <begin position="144"/>
        <end position="164"/>
    </location>
</feature>
<dbReference type="STRING" id="1763538.LPB68_19470"/>
<keyword evidence="1" id="KW-0472">Membrane</keyword>
<feature type="transmembrane region" description="Helical" evidence="1">
    <location>
        <begin position="232"/>
        <end position="253"/>
    </location>
</feature>
<dbReference type="InterPro" id="IPR010390">
    <property type="entry name" value="ABC-2_transporter-like"/>
</dbReference>
<proteinExistence type="predicted"/>
<name>A0A167FQX3_9BACL</name>
<feature type="transmembrane region" description="Helical" evidence="1">
    <location>
        <begin position="65"/>
        <end position="86"/>
    </location>
</feature>
<evidence type="ECO:0000256" key="1">
    <source>
        <dbReference type="SAM" id="Phobius"/>
    </source>
</evidence>
<dbReference type="AlphaFoldDB" id="A0A167FQX3"/>
<keyword evidence="1" id="KW-0812">Transmembrane</keyword>
<reference evidence="2 3" key="1">
    <citation type="submission" date="2016-02" db="EMBL/GenBank/DDBJ databases">
        <title>Paenibacillus sp. LPB0068, isolated from Crassostrea gigas.</title>
        <authorList>
            <person name="Shin S.-K."/>
            <person name="Yi H."/>
        </authorList>
    </citation>
    <scope>NUCLEOTIDE SEQUENCE [LARGE SCALE GENOMIC DNA]</scope>
    <source>
        <strain evidence="2 3">LPB0068</strain>
    </source>
</reference>
<feature type="transmembrane region" description="Helical" evidence="1">
    <location>
        <begin position="204"/>
        <end position="226"/>
    </location>
</feature>
<feature type="transmembrane region" description="Helical" evidence="1">
    <location>
        <begin position="107"/>
        <end position="132"/>
    </location>
</feature>
<feature type="transmembrane region" description="Helical" evidence="1">
    <location>
        <begin position="28"/>
        <end position="50"/>
    </location>
</feature>
<organism evidence="2 3">
    <name type="scientific">Paenibacillus crassostreae</name>
    <dbReference type="NCBI Taxonomy" id="1763538"/>
    <lineage>
        <taxon>Bacteria</taxon>
        <taxon>Bacillati</taxon>
        <taxon>Bacillota</taxon>
        <taxon>Bacilli</taxon>
        <taxon>Bacillales</taxon>
        <taxon>Paenibacillaceae</taxon>
        <taxon>Paenibacillus</taxon>
    </lineage>
</organism>
<protein>
    <submittedName>
        <fullName evidence="2">ABC transporter permease</fullName>
    </submittedName>
</protein>
<evidence type="ECO:0000313" key="3">
    <source>
        <dbReference type="Proteomes" id="UP000077134"/>
    </source>
</evidence>
<dbReference type="KEGG" id="pcx:LPB68_19470"/>
<gene>
    <name evidence="2" type="ORF">PNBC_05270</name>
</gene>
<dbReference type="Proteomes" id="UP000077134">
    <property type="component" value="Unassembled WGS sequence"/>
</dbReference>
<dbReference type="RefSeq" id="WP_068655884.1">
    <property type="nucleotide sequence ID" value="NZ_CP017770.1"/>
</dbReference>
<dbReference type="PANTHER" id="PTHR36833">
    <property type="entry name" value="SLR0610 PROTEIN-RELATED"/>
    <property type="match status" value="1"/>
</dbReference>